<evidence type="ECO:0000259" key="3">
    <source>
        <dbReference type="PROSITE" id="PS50887"/>
    </source>
</evidence>
<dbReference type="Pfam" id="PF00990">
    <property type="entry name" value="GGDEF"/>
    <property type="match status" value="1"/>
</dbReference>
<sequence>MIGRPHPTRPATLIFYVASVCVLGAAAFAGTLGAGMRPTELSTNLMIALAFLAVFALVGELKPIWLAWSGQEIHSLSLGTPAVLAILAIAGPAPAIFVQAISTLADDIRGRRAWYKAAFNIAQYSVSIAAAGAVYEPLAATIEGDHVAVVHAQRVGALLVSGLVMIMLNWLLVGVAVTLASGEPLRATLASGFGYFVATHAVMLSLGCIAADVAPHGVGVLVMLVPAAVAAHYFAVIGARHAYDASHDQLTGLRNRGQLRVKLERDLAAEPDDRYRGPGLVLIDLDHFKVFNDTLGHPVGDAILCEVARRLDGGAPLDAVVHRLGGDEFAIVADGTIEQLRSLASEVLATLEEPVQVDDLELLVRASAGLAVAPMHGSDVDTLMKNADIALYHAKLERDRISIFSPEFDLNTVERLRLLADLRIAIDRGDLDVVFQPQVELAGSRVVAVEALARWNHCTRGPVGPDVFIPLAEDSGLIFRLTTVVLERALAQLAEWRAAGHDIRMAVNLSARHLSDLGVPQQVALALRRHGIPASSLVLEVTETAILSDPVRADLVIRALRAHGVTIAIDDYGTGNASLSYLRRLEVDELKIDRVFVSNIRADGQDMIIVRSTIALALELGLRVVAEGVEDEPTVESLRSFGGVVAQGYHLGRPGSAEAVERMIVEANGAPTEGALSRA</sequence>
<feature type="transmembrane region" description="Helical" evidence="1">
    <location>
        <begin position="113"/>
        <end position="135"/>
    </location>
</feature>
<dbReference type="InterPro" id="IPR043128">
    <property type="entry name" value="Rev_trsase/Diguanyl_cyclase"/>
</dbReference>
<dbReference type="Gene3D" id="3.30.70.270">
    <property type="match status" value="1"/>
</dbReference>
<dbReference type="Gene3D" id="3.20.20.450">
    <property type="entry name" value="EAL domain"/>
    <property type="match status" value="1"/>
</dbReference>
<dbReference type="EMBL" id="FNZI01000005">
    <property type="protein sequence ID" value="SEJ59814.1"/>
    <property type="molecule type" value="Genomic_DNA"/>
</dbReference>
<protein>
    <submittedName>
        <fullName evidence="4">Diguanylate cyclase (GGDEF) domain-containing protein</fullName>
    </submittedName>
</protein>
<dbReference type="SMART" id="SM00052">
    <property type="entry name" value="EAL"/>
    <property type="match status" value="1"/>
</dbReference>
<evidence type="ECO:0000256" key="1">
    <source>
        <dbReference type="SAM" id="Phobius"/>
    </source>
</evidence>
<dbReference type="InterPro" id="IPR035919">
    <property type="entry name" value="EAL_sf"/>
</dbReference>
<dbReference type="PROSITE" id="PS50887">
    <property type="entry name" value="GGDEF"/>
    <property type="match status" value="1"/>
</dbReference>
<feature type="transmembrane region" description="Helical" evidence="1">
    <location>
        <begin position="78"/>
        <end position="101"/>
    </location>
</feature>
<dbReference type="AlphaFoldDB" id="A0A1H7A5W6"/>
<dbReference type="CDD" id="cd01948">
    <property type="entry name" value="EAL"/>
    <property type="match status" value="1"/>
</dbReference>
<dbReference type="SUPFAM" id="SSF141868">
    <property type="entry name" value="EAL domain-like"/>
    <property type="match status" value="1"/>
</dbReference>
<feature type="transmembrane region" description="Helical" evidence="1">
    <location>
        <begin position="220"/>
        <end position="239"/>
    </location>
</feature>
<dbReference type="eggNOG" id="COG5001">
    <property type="taxonomic scope" value="Bacteria"/>
</dbReference>
<feature type="transmembrane region" description="Helical" evidence="1">
    <location>
        <begin position="192"/>
        <end position="214"/>
    </location>
</feature>
<evidence type="ECO:0000259" key="2">
    <source>
        <dbReference type="PROSITE" id="PS50883"/>
    </source>
</evidence>
<feature type="transmembrane region" description="Helical" evidence="1">
    <location>
        <begin position="155"/>
        <end position="180"/>
    </location>
</feature>
<dbReference type="OrthoDB" id="23692at2"/>
<dbReference type="RefSeq" id="WP_052405804.1">
    <property type="nucleotide sequence ID" value="NZ_BBLU01000007.1"/>
</dbReference>
<reference evidence="5" key="1">
    <citation type="submission" date="2016-10" db="EMBL/GenBank/DDBJ databases">
        <authorList>
            <person name="Varghese N."/>
        </authorList>
    </citation>
    <scope>NUCLEOTIDE SEQUENCE [LARGE SCALE GENOMIC DNA]</scope>
    <source>
        <strain evidence="5">DSM 24868</strain>
    </source>
</reference>
<feature type="domain" description="EAL" evidence="2">
    <location>
        <begin position="415"/>
        <end position="668"/>
    </location>
</feature>
<feature type="domain" description="GGDEF" evidence="3">
    <location>
        <begin position="276"/>
        <end position="406"/>
    </location>
</feature>
<keyword evidence="1" id="KW-1133">Transmembrane helix</keyword>
<dbReference type="PANTHER" id="PTHR44757">
    <property type="entry name" value="DIGUANYLATE CYCLASE DGCP"/>
    <property type="match status" value="1"/>
</dbReference>
<evidence type="ECO:0000313" key="5">
    <source>
        <dbReference type="Proteomes" id="UP000183315"/>
    </source>
</evidence>
<dbReference type="Pfam" id="PF00563">
    <property type="entry name" value="EAL"/>
    <property type="match status" value="1"/>
</dbReference>
<feature type="transmembrane region" description="Helical" evidence="1">
    <location>
        <begin position="41"/>
        <end position="58"/>
    </location>
</feature>
<organism evidence="4 5">
    <name type="scientific">Demequina mangrovi</name>
    <dbReference type="NCBI Taxonomy" id="1043493"/>
    <lineage>
        <taxon>Bacteria</taxon>
        <taxon>Bacillati</taxon>
        <taxon>Actinomycetota</taxon>
        <taxon>Actinomycetes</taxon>
        <taxon>Micrococcales</taxon>
        <taxon>Demequinaceae</taxon>
        <taxon>Demequina</taxon>
    </lineage>
</organism>
<dbReference type="STRING" id="1043493.SAMN05421637_2378"/>
<dbReference type="InterPro" id="IPR029787">
    <property type="entry name" value="Nucleotide_cyclase"/>
</dbReference>
<dbReference type="InterPro" id="IPR000160">
    <property type="entry name" value="GGDEF_dom"/>
</dbReference>
<dbReference type="PROSITE" id="PS50883">
    <property type="entry name" value="EAL"/>
    <property type="match status" value="1"/>
</dbReference>
<dbReference type="CDD" id="cd01949">
    <property type="entry name" value="GGDEF"/>
    <property type="match status" value="1"/>
</dbReference>
<accession>A0A1H7A5W6</accession>
<dbReference type="NCBIfam" id="TIGR00254">
    <property type="entry name" value="GGDEF"/>
    <property type="match status" value="1"/>
</dbReference>
<dbReference type="Proteomes" id="UP000183315">
    <property type="component" value="Unassembled WGS sequence"/>
</dbReference>
<dbReference type="SMART" id="SM00267">
    <property type="entry name" value="GGDEF"/>
    <property type="match status" value="1"/>
</dbReference>
<gene>
    <name evidence="4" type="ORF">SAMN05421637_2378</name>
</gene>
<dbReference type="InterPro" id="IPR052155">
    <property type="entry name" value="Biofilm_reg_signaling"/>
</dbReference>
<proteinExistence type="predicted"/>
<dbReference type="InterPro" id="IPR001633">
    <property type="entry name" value="EAL_dom"/>
</dbReference>
<dbReference type="SUPFAM" id="SSF55073">
    <property type="entry name" value="Nucleotide cyclase"/>
    <property type="match status" value="1"/>
</dbReference>
<feature type="transmembrane region" description="Helical" evidence="1">
    <location>
        <begin position="13"/>
        <end position="34"/>
    </location>
</feature>
<evidence type="ECO:0000313" key="4">
    <source>
        <dbReference type="EMBL" id="SEJ59814.1"/>
    </source>
</evidence>
<keyword evidence="1" id="KW-0812">Transmembrane</keyword>
<name>A0A1H7A5W6_9MICO</name>
<dbReference type="PANTHER" id="PTHR44757:SF2">
    <property type="entry name" value="BIOFILM ARCHITECTURE MAINTENANCE PROTEIN MBAA"/>
    <property type="match status" value="1"/>
</dbReference>
<keyword evidence="5" id="KW-1185">Reference proteome</keyword>
<keyword evidence="1" id="KW-0472">Membrane</keyword>